<protein>
    <submittedName>
        <fullName evidence="1">Uncharacterized protein</fullName>
    </submittedName>
</protein>
<evidence type="ECO:0000313" key="1">
    <source>
        <dbReference type="EMBL" id="KGN48977.1"/>
    </source>
</evidence>
<reference evidence="1 2" key="2">
    <citation type="journal article" date="2009" name="PLoS ONE">
        <title>An integrated genetic and cytogenetic map of the cucumber genome.</title>
        <authorList>
            <person name="Ren Y."/>
            <person name="Zhang Z."/>
            <person name="Liu J."/>
            <person name="Staub J.E."/>
            <person name="Han Y."/>
            <person name="Cheng Z."/>
            <person name="Li X."/>
            <person name="Lu J."/>
            <person name="Miao H."/>
            <person name="Kang H."/>
            <person name="Xie B."/>
            <person name="Gu X."/>
            <person name="Wang X."/>
            <person name="Du Y."/>
            <person name="Jin W."/>
            <person name="Huang S."/>
        </authorList>
    </citation>
    <scope>NUCLEOTIDE SEQUENCE [LARGE SCALE GENOMIC DNA]</scope>
    <source>
        <strain evidence="2">cv. 9930</strain>
    </source>
</reference>
<dbReference type="Proteomes" id="UP000029981">
    <property type="component" value="Chromosome 6"/>
</dbReference>
<dbReference type="EMBL" id="CM002927">
    <property type="protein sequence ID" value="KGN48977.1"/>
    <property type="molecule type" value="Genomic_DNA"/>
</dbReference>
<evidence type="ECO:0000313" key="2">
    <source>
        <dbReference type="Proteomes" id="UP000029981"/>
    </source>
</evidence>
<organism evidence="1 2">
    <name type="scientific">Cucumis sativus</name>
    <name type="common">Cucumber</name>
    <dbReference type="NCBI Taxonomy" id="3659"/>
    <lineage>
        <taxon>Eukaryota</taxon>
        <taxon>Viridiplantae</taxon>
        <taxon>Streptophyta</taxon>
        <taxon>Embryophyta</taxon>
        <taxon>Tracheophyta</taxon>
        <taxon>Spermatophyta</taxon>
        <taxon>Magnoliopsida</taxon>
        <taxon>eudicotyledons</taxon>
        <taxon>Gunneridae</taxon>
        <taxon>Pentapetalae</taxon>
        <taxon>rosids</taxon>
        <taxon>fabids</taxon>
        <taxon>Cucurbitales</taxon>
        <taxon>Cucurbitaceae</taxon>
        <taxon>Benincaseae</taxon>
        <taxon>Cucumis</taxon>
    </lineage>
</organism>
<proteinExistence type="predicted"/>
<sequence length="64" mass="7040">MNGTLSSSGILTKNFFAMDFHFIQIHAPFGEDVCSVFLLCALHMFDKTPDSTSSHVSLMASLKD</sequence>
<dbReference type="AlphaFoldDB" id="A0A0A0KKX0"/>
<reference evidence="1 2" key="1">
    <citation type="journal article" date="2009" name="Nat. Genet.">
        <title>The genome of the cucumber, Cucumis sativus L.</title>
        <authorList>
            <person name="Huang S."/>
            <person name="Li R."/>
            <person name="Zhang Z."/>
            <person name="Li L."/>
            <person name="Gu X."/>
            <person name="Fan W."/>
            <person name="Lucas W.J."/>
            <person name="Wang X."/>
            <person name="Xie B."/>
            <person name="Ni P."/>
            <person name="Ren Y."/>
            <person name="Zhu H."/>
            <person name="Li J."/>
            <person name="Lin K."/>
            <person name="Jin W."/>
            <person name="Fei Z."/>
            <person name="Li G."/>
            <person name="Staub J."/>
            <person name="Kilian A."/>
            <person name="van der Vossen E.A."/>
            <person name="Wu Y."/>
            <person name="Guo J."/>
            <person name="He J."/>
            <person name="Jia Z."/>
            <person name="Ren Y."/>
            <person name="Tian G."/>
            <person name="Lu Y."/>
            <person name="Ruan J."/>
            <person name="Qian W."/>
            <person name="Wang M."/>
            <person name="Huang Q."/>
            <person name="Li B."/>
            <person name="Xuan Z."/>
            <person name="Cao J."/>
            <person name="Asan"/>
            <person name="Wu Z."/>
            <person name="Zhang J."/>
            <person name="Cai Q."/>
            <person name="Bai Y."/>
            <person name="Zhao B."/>
            <person name="Han Y."/>
            <person name="Li Y."/>
            <person name="Li X."/>
            <person name="Wang S."/>
            <person name="Shi Q."/>
            <person name="Liu S."/>
            <person name="Cho W.K."/>
            <person name="Kim J.Y."/>
            <person name="Xu Y."/>
            <person name="Heller-Uszynska K."/>
            <person name="Miao H."/>
            <person name="Cheng Z."/>
            <person name="Zhang S."/>
            <person name="Wu J."/>
            <person name="Yang Y."/>
            <person name="Kang H."/>
            <person name="Li M."/>
            <person name="Liang H."/>
            <person name="Ren X."/>
            <person name="Shi Z."/>
            <person name="Wen M."/>
            <person name="Jian M."/>
            <person name="Yang H."/>
            <person name="Zhang G."/>
            <person name="Yang Z."/>
            <person name="Chen R."/>
            <person name="Liu S."/>
            <person name="Li J."/>
            <person name="Ma L."/>
            <person name="Liu H."/>
            <person name="Zhou Y."/>
            <person name="Zhao J."/>
            <person name="Fang X."/>
            <person name="Li G."/>
            <person name="Fang L."/>
            <person name="Li Y."/>
            <person name="Liu D."/>
            <person name="Zheng H."/>
            <person name="Zhang Y."/>
            <person name="Qin N."/>
            <person name="Li Z."/>
            <person name="Yang G."/>
            <person name="Yang S."/>
            <person name="Bolund L."/>
            <person name="Kristiansen K."/>
            <person name="Zheng H."/>
            <person name="Li S."/>
            <person name="Zhang X."/>
            <person name="Yang H."/>
            <person name="Wang J."/>
            <person name="Sun R."/>
            <person name="Zhang B."/>
            <person name="Jiang S."/>
            <person name="Wang J."/>
            <person name="Du Y."/>
            <person name="Li S."/>
        </authorList>
    </citation>
    <scope>NUCLEOTIDE SEQUENCE [LARGE SCALE GENOMIC DNA]</scope>
    <source>
        <strain evidence="2">cv. 9930</strain>
    </source>
</reference>
<accession>A0A0A0KKX0</accession>
<reference evidence="1 2" key="3">
    <citation type="journal article" date="2010" name="BMC Genomics">
        <title>Transcriptome sequencing and comparative analysis of cucumber flowers with different sex types.</title>
        <authorList>
            <person name="Guo S."/>
            <person name="Zheng Y."/>
            <person name="Joung J.G."/>
            <person name="Liu S."/>
            <person name="Zhang Z."/>
            <person name="Crasta O.R."/>
            <person name="Sobral B.W."/>
            <person name="Xu Y."/>
            <person name="Huang S."/>
            <person name="Fei Z."/>
        </authorList>
    </citation>
    <scope>NUCLEOTIDE SEQUENCE [LARGE SCALE GENOMIC DNA]</scope>
    <source>
        <strain evidence="2">cv. 9930</strain>
    </source>
</reference>
<gene>
    <name evidence="1" type="ORF">Csa_6G507500</name>
</gene>
<keyword evidence="2" id="KW-1185">Reference proteome</keyword>
<name>A0A0A0KKX0_CUCSA</name>
<dbReference type="Gramene" id="KGN48977">
    <property type="protein sequence ID" value="KGN48977"/>
    <property type="gene ID" value="Csa_6G507500"/>
</dbReference>
<reference evidence="1 2" key="4">
    <citation type="journal article" date="2011" name="BMC Genomics">
        <title>RNA-Seq improves annotation of protein-coding genes in the cucumber genome.</title>
        <authorList>
            <person name="Li Z."/>
            <person name="Zhang Z."/>
            <person name="Yan P."/>
            <person name="Huang S."/>
            <person name="Fei Z."/>
            <person name="Lin K."/>
        </authorList>
    </citation>
    <scope>NUCLEOTIDE SEQUENCE [LARGE SCALE GENOMIC DNA]</scope>
    <source>
        <strain evidence="2">cv. 9930</strain>
    </source>
</reference>